<dbReference type="Pfam" id="PF04932">
    <property type="entry name" value="Wzy_C"/>
    <property type="match status" value="1"/>
</dbReference>
<keyword evidence="4 5" id="KW-0472">Membrane</keyword>
<evidence type="ECO:0000259" key="6">
    <source>
        <dbReference type="Pfam" id="PF04932"/>
    </source>
</evidence>
<dbReference type="KEGG" id="proo:MJB10_22790"/>
<dbReference type="InterPro" id="IPR012854">
    <property type="entry name" value="Cu_amine_oxidase-like_N"/>
</dbReference>
<reference evidence="8" key="1">
    <citation type="submission" date="2022-02" db="EMBL/GenBank/DDBJ databases">
        <title>Paenibacillus sp. MBLB1832 Whole Genome Shotgun Sequencing.</title>
        <authorList>
            <person name="Hwang C.Y."/>
            <person name="Cho E.-S."/>
            <person name="Seo M.-J."/>
        </authorList>
    </citation>
    <scope>NUCLEOTIDE SEQUENCE</scope>
    <source>
        <strain evidence="8">MBLB1832</strain>
    </source>
</reference>
<proteinExistence type="predicted"/>
<protein>
    <submittedName>
        <fullName evidence="8">Stalk domain-containing protein</fullName>
    </submittedName>
</protein>
<feature type="transmembrane region" description="Helical" evidence="5">
    <location>
        <begin position="269"/>
        <end position="288"/>
    </location>
</feature>
<evidence type="ECO:0000256" key="5">
    <source>
        <dbReference type="SAM" id="Phobius"/>
    </source>
</evidence>
<dbReference type="Proteomes" id="UP001304650">
    <property type="component" value="Chromosome"/>
</dbReference>
<evidence type="ECO:0000256" key="1">
    <source>
        <dbReference type="ARBA" id="ARBA00004141"/>
    </source>
</evidence>
<dbReference type="Pfam" id="PF07833">
    <property type="entry name" value="Cu_amine_oxidN1"/>
    <property type="match status" value="1"/>
</dbReference>
<dbReference type="InterPro" id="IPR051533">
    <property type="entry name" value="WaaL-like"/>
</dbReference>
<feature type="transmembrane region" description="Helical" evidence="5">
    <location>
        <begin position="71"/>
        <end position="90"/>
    </location>
</feature>
<feature type="transmembrane region" description="Helical" evidence="5">
    <location>
        <begin position="364"/>
        <end position="387"/>
    </location>
</feature>
<evidence type="ECO:0000313" key="9">
    <source>
        <dbReference type="Proteomes" id="UP001304650"/>
    </source>
</evidence>
<dbReference type="SUPFAM" id="SSF55383">
    <property type="entry name" value="Copper amine oxidase, domain N"/>
    <property type="match status" value="1"/>
</dbReference>
<comment type="subcellular location">
    <subcellularLocation>
        <location evidence="1">Membrane</location>
        <topology evidence="1">Multi-pass membrane protein</topology>
    </subcellularLocation>
</comment>
<sequence>MKTKSRYRNVPRTEESVDWCSSASFILLCSFFGFGLFMHGFMFEMEYLLSGGFIFALGAFLLLFRGPIAISFWLLLALTVCYASVSIIAVNRQSALEVTWRVSLSLPLILAASRMTTDHFRTFLRLLVYSCSAFVCVGLLLNQFREGRFEGLLEYANAWGILLLAVLSLAAMFYAAESKYHYLFISFTLSIGIGLTGSRIVLVLMIFFVFFQTILSGKHKFITYLRLMGACVAGMSCAFTYSISIWAFIGTVMLSSALLVYAHRAGRKTVIAGIPICLIGLFVFLSSIPASHLSTRVGHLSNHASEWTSRLGYYRDALRLIHISPWYGNGGGSWSVLEYKWQTAAYAIRFLHNHWLETWIETGIIGLLIYLAIAGYFLVRGAALWYYADKEERTWLAGLMTSQICLLAHSTFDFTFSYPLLFGLWVVLGTGLTVKSVRMNKNSHRFSRLIQGGGAIGFTVVAVICTILAFSEAYYHQAEQLATKEQDPKEILSLLKSSSQLTPYPAKQHEMVARLLLNHFQKEGNKSDLVRAKTEVNQAIVLNPQDIHTLFLQNQILFASGEKQQAADNLRILAGQYRFRAEIRSELKRMDTIKLILNGYPISVDQPSVLRNGEVLVPIRSVGELLGIKTDWNAVTRTVNGIKGKTHLSVKVGDSGAIVNGTHVPLDSPIEMIGGNVMVPLRFLGETFGVSVSWNAVDSTAKITVN</sequence>
<dbReference type="AlphaFoldDB" id="A0AA96LL49"/>
<dbReference type="Gene3D" id="3.30.457.10">
    <property type="entry name" value="Copper amine oxidase-like, N-terminal domain"/>
    <property type="match status" value="1"/>
</dbReference>
<dbReference type="RefSeq" id="WP_314798851.1">
    <property type="nucleotide sequence ID" value="NZ_CP130319.1"/>
</dbReference>
<feature type="transmembrane region" description="Helical" evidence="5">
    <location>
        <begin position="449"/>
        <end position="470"/>
    </location>
</feature>
<keyword evidence="3 5" id="KW-1133">Transmembrane helix</keyword>
<dbReference type="PANTHER" id="PTHR37422:SF13">
    <property type="entry name" value="LIPOPOLYSACCHARIDE BIOSYNTHESIS PROTEIN PA4999-RELATED"/>
    <property type="match status" value="1"/>
</dbReference>
<evidence type="ECO:0000256" key="4">
    <source>
        <dbReference type="ARBA" id="ARBA00023136"/>
    </source>
</evidence>
<feature type="transmembrane region" description="Helical" evidence="5">
    <location>
        <begin position="156"/>
        <end position="176"/>
    </location>
</feature>
<feature type="transmembrane region" description="Helical" evidence="5">
    <location>
        <begin position="123"/>
        <end position="144"/>
    </location>
</feature>
<keyword evidence="2 5" id="KW-0812">Transmembrane</keyword>
<feature type="transmembrane region" description="Helical" evidence="5">
    <location>
        <begin position="21"/>
        <end position="41"/>
    </location>
</feature>
<evidence type="ECO:0000256" key="3">
    <source>
        <dbReference type="ARBA" id="ARBA00022989"/>
    </source>
</evidence>
<dbReference type="EMBL" id="CP130319">
    <property type="protein sequence ID" value="WNR43892.1"/>
    <property type="molecule type" value="Genomic_DNA"/>
</dbReference>
<dbReference type="PANTHER" id="PTHR37422">
    <property type="entry name" value="TEICHURONIC ACID BIOSYNTHESIS PROTEIN TUAE"/>
    <property type="match status" value="1"/>
</dbReference>
<name>A0AA96LL49_9BACL</name>
<evidence type="ECO:0000256" key="2">
    <source>
        <dbReference type="ARBA" id="ARBA00022692"/>
    </source>
</evidence>
<gene>
    <name evidence="8" type="ORF">MJB10_22790</name>
</gene>
<evidence type="ECO:0000259" key="7">
    <source>
        <dbReference type="Pfam" id="PF07833"/>
    </source>
</evidence>
<keyword evidence="9" id="KW-1185">Reference proteome</keyword>
<feature type="transmembrane region" description="Helical" evidence="5">
    <location>
        <begin position="182"/>
        <end position="209"/>
    </location>
</feature>
<organism evidence="8 9">
    <name type="scientific">Paenibacillus roseopurpureus</name>
    <dbReference type="NCBI Taxonomy" id="2918901"/>
    <lineage>
        <taxon>Bacteria</taxon>
        <taxon>Bacillati</taxon>
        <taxon>Bacillota</taxon>
        <taxon>Bacilli</taxon>
        <taxon>Bacillales</taxon>
        <taxon>Paenibacillaceae</taxon>
        <taxon>Paenibacillus</taxon>
    </lineage>
</organism>
<dbReference type="InterPro" id="IPR007016">
    <property type="entry name" value="O-antigen_ligase-rel_domated"/>
</dbReference>
<dbReference type="InterPro" id="IPR036582">
    <property type="entry name" value="Mao_N_sf"/>
</dbReference>
<dbReference type="GO" id="GO:0016020">
    <property type="term" value="C:membrane"/>
    <property type="evidence" value="ECO:0007669"/>
    <property type="project" value="UniProtKB-SubCell"/>
</dbReference>
<feature type="domain" description="O-antigen ligase-related" evidence="6">
    <location>
        <begin position="233"/>
        <end position="371"/>
    </location>
</feature>
<feature type="domain" description="Copper amine oxidase-like N-terminal" evidence="7">
    <location>
        <begin position="597"/>
        <end position="701"/>
    </location>
</feature>
<feature type="transmembrane region" description="Helical" evidence="5">
    <location>
        <begin position="47"/>
        <end position="64"/>
    </location>
</feature>
<accession>A0AA96LL49</accession>
<evidence type="ECO:0000313" key="8">
    <source>
        <dbReference type="EMBL" id="WNR43892.1"/>
    </source>
</evidence>